<dbReference type="AlphaFoldDB" id="A0A5J4N756"/>
<comment type="caution">
    <text evidence="9">The sequence shown here is derived from an EMBL/GenBank/DDBJ whole genome shotgun (WGS) entry which is preliminary data.</text>
</comment>
<dbReference type="PANTHER" id="PTHR10993">
    <property type="entry name" value="OCTANOYLTRANSFERASE"/>
    <property type="match status" value="1"/>
</dbReference>
<dbReference type="CDD" id="cd16444">
    <property type="entry name" value="LipB"/>
    <property type="match status" value="1"/>
</dbReference>
<comment type="similarity">
    <text evidence="2">Belongs to the LipB family.</text>
</comment>
<dbReference type="PROSITE" id="PS51733">
    <property type="entry name" value="BPL_LPL_CATALYTIC"/>
    <property type="match status" value="1"/>
</dbReference>
<dbReference type="UniPathway" id="UPA00538">
    <property type="reaction ID" value="UER00592"/>
</dbReference>
<gene>
    <name evidence="9" type="ORF">DEA37_0010331</name>
</gene>
<evidence type="ECO:0000256" key="2">
    <source>
        <dbReference type="ARBA" id="ARBA00007907"/>
    </source>
</evidence>
<dbReference type="InterPro" id="IPR045864">
    <property type="entry name" value="aa-tRNA-synth_II/BPL/LPL"/>
</dbReference>
<dbReference type="EMBL" id="QNGE01006574">
    <property type="protein sequence ID" value="KAA3671375.1"/>
    <property type="molecule type" value="Genomic_DNA"/>
</dbReference>
<dbReference type="InterPro" id="IPR020605">
    <property type="entry name" value="Octanoyltransferase_CS"/>
</dbReference>
<dbReference type="GO" id="GO:0009249">
    <property type="term" value="P:protein lipoylation"/>
    <property type="evidence" value="ECO:0007669"/>
    <property type="project" value="InterPro"/>
</dbReference>
<evidence type="ECO:0000256" key="6">
    <source>
        <dbReference type="ARBA" id="ARBA00030797"/>
    </source>
</evidence>
<dbReference type="InterPro" id="IPR000544">
    <property type="entry name" value="Octanoyltransferase"/>
</dbReference>
<evidence type="ECO:0000256" key="4">
    <source>
        <dbReference type="ARBA" id="ARBA00022679"/>
    </source>
</evidence>
<dbReference type="InterPro" id="IPR004143">
    <property type="entry name" value="BPL_LPL_catalytic"/>
</dbReference>
<dbReference type="Proteomes" id="UP000324629">
    <property type="component" value="Unassembled WGS sequence"/>
</dbReference>
<protein>
    <recommendedName>
        <fullName evidence="3">lipoyl(octanoyl) transferase</fullName>
        <ecNumber evidence="3">2.3.1.181</ecNumber>
    </recommendedName>
    <alternativeName>
        <fullName evidence="6">Lipoate-protein ligase B</fullName>
    </alternativeName>
    <alternativeName>
        <fullName evidence="7">Lipoyl/octanoyl transferase</fullName>
    </alternativeName>
</protein>
<dbReference type="PROSITE" id="PS01313">
    <property type="entry name" value="LIPB"/>
    <property type="match status" value="1"/>
</dbReference>
<evidence type="ECO:0000313" key="10">
    <source>
        <dbReference type="Proteomes" id="UP000324629"/>
    </source>
</evidence>
<accession>A0A5J4N756</accession>
<dbReference type="GO" id="GO:0033819">
    <property type="term" value="F:lipoyl(octanoyl) transferase activity"/>
    <property type="evidence" value="ECO:0007669"/>
    <property type="project" value="UniProtKB-EC"/>
</dbReference>
<evidence type="ECO:0000256" key="3">
    <source>
        <dbReference type="ARBA" id="ARBA00012334"/>
    </source>
</evidence>
<comment type="pathway">
    <text evidence="1">Protein modification; protein lipoylation via endogenous pathway; protein N(6)-(lipoyl)lysine from octanoyl-[acyl-carrier-protein]: step 1/2.</text>
</comment>
<evidence type="ECO:0000259" key="8">
    <source>
        <dbReference type="PROSITE" id="PS51733"/>
    </source>
</evidence>
<evidence type="ECO:0000256" key="7">
    <source>
        <dbReference type="ARBA" id="ARBA00033331"/>
    </source>
</evidence>
<evidence type="ECO:0000256" key="5">
    <source>
        <dbReference type="ARBA" id="ARBA00023315"/>
    </source>
</evidence>
<dbReference type="Pfam" id="PF21948">
    <property type="entry name" value="LplA-B_cat"/>
    <property type="match status" value="1"/>
</dbReference>
<sequence length="299" mass="32872">MSSVTCFFLGRVHYTPSLVLQKAIVHLLKAARNPFQHTILMLEHCPVYTVGVRSRDPENDYSKNGIAKLERLGAEFVKTDRGGLITYHGPGQLVAYPIINLRCKSLIGRGLRWYIGALEHAGVCLCEQFGLEATPGGRGDVGVWLSPSKKIMAIGESSLVVADIFIALFQPGIHQSESITYHGLALNCSNEPLDWLRIIVPCGLAGRDVTSLAEVCQRNVTIDEVIPQFAVCLINSLFGPEESRPTDFRVSFRNDLAADWSGTCPSVSKSTSPLPHSWTEASNVILEEVKFRTLRPISP</sequence>
<dbReference type="SUPFAM" id="SSF55681">
    <property type="entry name" value="Class II aaRS and biotin synthetases"/>
    <property type="match status" value="1"/>
</dbReference>
<evidence type="ECO:0000313" key="9">
    <source>
        <dbReference type="EMBL" id="KAA3671375.1"/>
    </source>
</evidence>
<reference evidence="9 10" key="1">
    <citation type="journal article" date="2019" name="Gigascience">
        <title>Whole-genome sequence of the oriental lung fluke Paragonimus westermani.</title>
        <authorList>
            <person name="Oey H."/>
            <person name="Zakrzewski M."/>
            <person name="Narain K."/>
            <person name="Devi K.R."/>
            <person name="Agatsuma T."/>
            <person name="Nawaratna S."/>
            <person name="Gobert G.N."/>
            <person name="Jones M.K."/>
            <person name="Ragan M.A."/>
            <person name="McManus D.P."/>
            <person name="Krause L."/>
        </authorList>
    </citation>
    <scope>NUCLEOTIDE SEQUENCE [LARGE SCALE GENOMIC DNA]</scope>
    <source>
        <strain evidence="9 10">IND2009</strain>
    </source>
</reference>
<keyword evidence="4 9" id="KW-0808">Transferase</keyword>
<keyword evidence="10" id="KW-1185">Reference proteome</keyword>
<organism evidence="9 10">
    <name type="scientific">Paragonimus westermani</name>
    <dbReference type="NCBI Taxonomy" id="34504"/>
    <lineage>
        <taxon>Eukaryota</taxon>
        <taxon>Metazoa</taxon>
        <taxon>Spiralia</taxon>
        <taxon>Lophotrochozoa</taxon>
        <taxon>Platyhelminthes</taxon>
        <taxon>Trematoda</taxon>
        <taxon>Digenea</taxon>
        <taxon>Plagiorchiida</taxon>
        <taxon>Troglotremata</taxon>
        <taxon>Troglotrematidae</taxon>
        <taxon>Paragonimus</taxon>
    </lineage>
</organism>
<proteinExistence type="inferred from homology"/>
<dbReference type="Gene3D" id="3.30.930.10">
    <property type="entry name" value="Bira Bifunctional Protein, Domain 2"/>
    <property type="match status" value="1"/>
</dbReference>
<evidence type="ECO:0000256" key="1">
    <source>
        <dbReference type="ARBA" id="ARBA00004821"/>
    </source>
</evidence>
<name>A0A5J4N756_9TREM</name>
<keyword evidence="5" id="KW-0012">Acyltransferase</keyword>
<dbReference type="PANTHER" id="PTHR10993:SF7">
    <property type="entry name" value="LIPOYLTRANSFERASE 2, MITOCHONDRIAL-RELATED"/>
    <property type="match status" value="1"/>
</dbReference>
<dbReference type="NCBIfam" id="TIGR00214">
    <property type="entry name" value="lipB"/>
    <property type="match status" value="1"/>
</dbReference>
<feature type="domain" description="BPL/LPL catalytic" evidence="8">
    <location>
        <begin position="33"/>
        <end position="241"/>
    </location>
</feature>
<dbReference type="EC" id="2.3.1.181" evidence="3"/>